<dbReference type="PANTHER" id="PTHR14241">
    <property type="entry name" value="INTERFERON-INDUCED PROTEIN 44"/>
    <property type="match status" value="1"/>
</dbReference>
<evidence type="ECO:0000313" key="2">
    <source>
        <dbReference type="Proteomes" id="UP000829720"/>
    </source>
</evidence>
<comment type="caution">
    <text evidence="1">The sequence shown here is derived from an EMBL/GenBank/DDBJ whole genome shotgun (WGS) entry which is preliminary data.</text>
</comment>
<accession>A0A8T3D6S6</accession>
<dbReference type="PANTHER" id="PTHR14241:SF1">
    <property type="entry name" value="INTERFERON-INDUCED PROTEIN 44-RELATED"/>
    <property type="match status" value="1"/>
</dbReference>
<organism evidence="1 2">
    <name type="scientific">Albula goreensis</name>
    <dbReference type="NCBI Taxonomy" id="1534307"/>
    <lineage>
        <taxon>Eukaryota</taxon>
        <taxon>Metazoa</taxon>
        <taxon>Chordata</taxon>
        <taxon>Craniata</taxon>
        <taxon>Vertebrata</taxon>
        <taxon>Euteleostomi</taxon>
        <taxon>Actinopterygii</taxon>
        <taxon>Neopterygii</taxon>
        <taxon>Teleostei</taxon>
        <taxon>Albuliformes</taxon>
        <taxon>Albulidae</taxon>
        <taxon>Albula</taxon>
    </lineage>
</organism>
<dbReference type="Proteomes" id="UP000829720">
    <property type="component" value="Unassembled WGS sequence"/>
</dbReference>
<sequence>MGNSSSRKQPTPNPELNKEWRQILWKNRDEVMRNLKDFRPGNPTVGAVRILLNGQVGAGKSSFINSINSIFQGHITTEALADGTGGKSFTKTYKTYTIENRSAPGSNCSFVFNDVMGLEAAEDGGVRADDIISALKGHVKEGYKFNPETALSEGDPLYNSNPNLGDKVHCLVTVVSADNFAIMNDDMVKKQRKIRLAASELGIPQVAVLAKVDMACKLVKEDLKRVYQSRYIKEQIDKFSQKLGIPVNCIVPVQNYNNEIDLNNDVDTLLLSALKHIVNFADDYEFLRAGNNQTRWEEVLHHLLLDLHDLLHLHNLHNLHNLQFLHLLKNLHNLHNLHHLPQIQMEGLSSELGIPVTCIAPVKNYHEEIDRVMKWVCCR</sequence>
<dbReference type="AlphaFoldDB" id="A0A8T3D6S6"/>
<evidence type="ECO:0008006" key="3">
    <source>
        <dbReference type="Google" id="ProtNLM"/>
    </source>
</evidence>
<dbReference type="InterPro" id="IPR027417">
    <property type="entry name" value="P-loop_NTPase"/>
</dbReference>
<reference evidence="1" key="1">
    <citation type="submission" date="2021-01" db="EMBL/GenBank/DDBJ databases">
        <authorList>
            <person name="Zahm M."/>
            <person name="Roques C."/>
            <person name="Cabau C."/>
            <person name="Klopp C."/>
            <person name="Donnadieu C."/>
            <person name="Jouanno E."/>
            <person name="Lampietro C."/>
            <person name="Louis A."/>
            <person name="Herpin A."/>
            <person name="Echchiki A."/>
            <person name="Berthelot C."/>
            <person name="Parey E."/>
            <person name="Roest-Crollius H."/>
            <person name="Braasch I."/>
            <person name="Postlethwait J."/>
            <person name="Bobe J."/>
            <person name="Montfort J."/>
            <person name="Bouchez O."/>
            <person name="Begum T."/>
            <person name="Mejri S."/>
            <person name="Adams A."/>
            <person name="Chen W.-J."/>
            <person name="Guiguen Y."/>
        </authorList>
    </citation>
    <scope>NUCLEOTIDE SEQUENCE</scope>
    <source>
        <tissue evidence="1">Blood</tissue>
    </source>
</reference>
<keyword evidence="2" id="KW-1185">Reference proteome</keyword>
<dbReference type="GO" id="GO:0006955">
    <property type="term" value="P:immune response"/>
    <property type="evidence" value="ECO:0007669"/>
    <property type="project" value="TreeGrafter"/>
</dbReference>
<evidence type="ECO:0000313" key="1">
    <source>
        <dbReference type="EMBL" id="KAI1890305.1"/>
    </source>
</evidence>
<dbReference type="SUPFAM" id="SSF52540">
    <property type="entry name" value="P-loop containing nucleoside triphosphate hydrolases"/>
    <property type="match status" value="1"/>
</dbReference>
<dbReference type="Gene3D" id="3.40.50.300">
    <property type="entry name" value="P-loop containing nucleotide triphosphate hydrolases"/>
    <property type="match status" value="1"/>
</dbReference>
<name>A0A8T3D6S6_9TELE</name>
<proteinExistence type="predicted"/>
<dbReference type="OrthoDB" id="25620at2759"/>
<dbReference type="CDD" id="cd00882">
    <property type="entry name" value="Ras_like_GTPase"/>
    <property type="match status" value="1"/>
</dbReference>
<dbReference type="EMBL" id="JAERUA010000014">
    <property type="protein sequence ID" value="KAI1890305.1"/>
    <property type="molecule type" value="Genomic_DNA"/>
</dbReference>
<protein>
    <recommendedName>
        <fullName evidence="3">Interferon-induced protein 44-like</fullName>
    </recommendedName>
</protein>
<gene>
    <name evidence="1" type="ORF">AGOR_G00152370</name>
</gene>